<comment type="subcellular location">
    <subcellularLocation>
        <location evidence="1">Mitochondrion outer membrane</location>
    </subcellularLocation>
</comment>
<comment type="similarity">
    <text evidence="2">Belongs to the phosphoglycerate mutase family. BPG-dependent PGAM subfamily.</text>
</comment>
<keyword evidence="5" id="KW-0378">Hydrolase</keyword>
<comment type="subunit">
    <text evidence="9">Interacts with Pk92B/ASK1.</text>
</comment>
<dbReference type="InterPro" id="IPR051021">
    <property type="entry name" value="Mito_Ser/Thr_phosphatase"/>
</dbReference>
<keyword evidence="4" id="KW-1000">Mitochondrion outer membrane</keyword>
<name>A0A7R9JIZ7_TIMCA</name>
<keyword evidence="6" id="KW-0496">Mitochondrion</keyword>
<evidence type="ECO:0000313" key="16">
    <source>
        <dbReference type="EMBL" id="CAD7579902.1"/>
    </source>
</evidence>
<comment type="catalytic activity">
    <reaction evidence="14">
        <text>O-phospho-L-threonyl-[protein] + H2O = L-threonyl-[protein] + phosphate</text>
        <dbReference type="Rhea" id="RHEA:47004"/>
        <dbReference type="Rhea" id="RHEA-COMP:11060"/>
        <dbReference type="Rhea" id="RHEA-COMP:11605"/>
        <dbReference type="ChEBI" id="CHEBI:15377"/>
        <dbReference type="ChEBI" id="CHEBI:30013"/>
        <dbReference type="ChEBI" id="CHEBI:43474"/>
        <dbReference type="ChEBI" id="CHEBI:61977"/>
        <dbReference type="EC" id="3.1.3.16"/>
    </reaction>
</comment>
<sequence>MRKFTRLHKIIAGALGLGAGPLVWHFAFRKDDGSPGFANKQIVYSKSVSGSWDFDWDKRDPKSLVPPPRGGGGEQEENKYNEALVKHKPRVTRNLFLIRHGEYNVNGKTDEDRGLTERGRQQAQLTGKRLKEVGYPFDKIYRSTMTRANETSNIIEQFYPNIPVEDCSMLREGMPIPPDPPSGSGNWKPEVYYYTEGPRIEAAFRKYFHRAYPNEEKDTYDLIVCHANVIRYFICRALQLPPEAWLRLSLPHGSITWIVIRPNGRVSLRCFGDTGYMPPEALSV</sequence>
<gene>
    <name evidence="16" type="ORF">TCMB3V08_LOCUS12435</name>
</gene>
<dbReference type="EMBL" id="OE194881">
    <property type="protein sequence ID" value="CAD7579902.1"/>
    <property type="molecule type" value="Genomic_DNA"/>
</dbReference>
<dbReference type="PANTHER" id="PTHR20935:SF0">
    <property type="entry name" value="SERINE_THREONINE-PROTEIN PHOSPHATASE PGAM5, MITOCHONDRIAL"/>
    <property type="match status" value="1"/>
</dbReference>
<evidence type="ECO:0000256" key="15">
    <source>
        <dbReference type="PIRSR" id="PIRSR613078-2"/>
    </source>
</evidence>
<dbReference type="InterPro" id="IPR013078">
    <property type="entry name" value="His_Pase_superF_clade-1"/>
</dbReference>
<dbReference type="SMART" id="SM00855">
    <property type="entry name" value="PGAM"/>
    <property type="match status" value="1"/>
</dbReference>
<dbReference type="Gene3D" id="3.40.50.1240">
    <property type="entry name" value="Phosphoglycerate mutase-like"/>
    <property type="match status" value="1"/>
</dbReference>
<dbReference type="CDD" id="cd07067">
    <property type="entry name" value="HP_PGM_like"/>
    <property type="match status" value="1"/>
</dbReference>
<evidence type="ECO:0000256" key="6">
    <source>
        <dbReference type="ARBA" id="ARBA00023128"/>
    </source>
</evidence>
<evidence type="ECO:0000256" key="7">
    <source>
        <dbReference type="ARBA" id="ARBA00023136"/>
    </source>
</evidence>
<comment type="catalytic activity">
    <reaction evidence="13">
        <text>O-phospho-L-seryl-[protein] + H2O = L-seryl-[protein] + phosphate</text>
        <dbReference type="Rhea" id="RHEA:20629"/>
        <dbReference type="Rhea" id="RHEA-COMP:9863"/>
        <dbReference type="Rhea" id="RHEA-COMP:11604"/>
        <dbReference type="ChEBI" id="CHEBI:15377"/>
        <dbReference type="ChEBI" id="CHEBI:29999"/>
        <dbReference type="ChEBI" id="CHEBI:43474"/>
        <dbReference type="ChEBI" id="CHEBI:83421"/>
        <dbReference type="EC" id="3.1.3.16"/>
    </reaction>
</comment>
<organism evidence="16">
    <name type="scientific">Timema californicum</name>
    <name type="common">California timema</name>
    <name type="synonym">Walking stick</name>
    <dbReference type="NCBI Taxonomy" id="61474"/>
    <lineage>
        <taxon>Eukaryota</taxon>
        <taxon>Metazoa</taxon>
        <taxon>Ecdysozoa</taxon>
        <taxon>Arthropoda</taxon>
        <taxon>Hexapoda</taxon>
        <taxon>Insecta</taxon>
        <taxon>Pterygota</taxon>
        <taxon>Neoptera</taxon>
        <taxon>Polyneoptera</taxon>
        <taxon>Phasmatodea</taxon>
        <taxon>Timematodea</taxon>
        <taxon>Timematoidea</taxon>
        <taxon>Timematidae</taxon>
        <taxon>Timema</taxon>
    </lineage>
</organism>
<protein>
    <recommendedName>
        <fullName evidence="10">Serine/threonine-protein phosphatase PGAM5, mitochondrial</fullName>
        <ecNumber evidence="3">3.1.3.16</ecNumber>
    </recommendedName>
    <alternativeName>
        <fullName evidence="12">Phosphoglycerate mutase family member 5 homolog</fullName>
    </alternativeName>
    <alternativeName>
        <fullName evidence="11">Serine/threonine-protein phosphatase Pgam5, mitochondrial</fullName>
    </alternativeName>
</protein>
<evidence type="ECO:0000256" key="8">
    <source>
        <dbReference type="ARBA" id="ARBA00037234"/>
    </source>
</evidence>
<keyword evidence="7" id="KW-0472">Membrane</keyword>
<feature type="binding site" evidence="15">
    <location>
        <position position="147"/>
    </location>
    <ligand>
        <name>substrate</name>
    </ligand>
</feature>
<proteinExistence type="inferred from homology"/>
<evidence type="ECO:0000256" key="9">
    <source>
        <dbReference type="ARBA" id="ARBA00038605"/>
    </source>
</evidence>
<evidence type="ECO:0000256" key="13">
    <source>
        <dbReference type="ARBA" id="ARBA00047761"/>
    </source>
</evidence>
<comment type="function">
    <text evidence="8">Displays phosphatase activity for serine/threonine residues, and dephosphorylates and activates Pk92B kinase. Has apparently no phosphoglycerate mutase activity.</text>
</comment>
<dbReference type="Pfam" id="PF00300">
    <property type="entry name" value="His_Phos_1"/>
    <property type="match status" value="2"/>
</dbReference>
<evidence type="ECO:0000256" key="14">
    <source>
        <dbReference type="ARBA" id="ARBA00048336"/>
    </source>
</evidence>
<dbReference type="SUPFAM" id="SSF53254">
    <property type="entry name" value="Phosphoglycerate mutase-like"/>
    <property type="match status" value="1"/>
</dbReference>
<evidence type="ECO:0000256" key="5">
    <source>
        <dbReference type="ARBA" id="ARBA00022801"/>
    </source>
</evidence>
<dbReference type="GO" id="GO:0005741">
    <property type="term" value="C:mitochondrial outer membrane"/>
    <property type="evidence" value="ECO:0007669"/>
    <property type="project" value="UniProtKB-SubCell"/>
</dbReference>
<dbReference type="GO" id="GO:0090141">
    <property type="term" value="P:positive regulation of mitochondrial fission"/>
    <property type="evidence" value="ECO:0007669"/>
    <property type="project" value="TreeGrafter"/>
</dbReference>
<evidence type="ECO:0000256" key="4">
    <source>
        <dbReference type="ARBA" id="ARBA00022787"/>
    </source>
</evidence>
<dbReference type="InterPro" id="IPR029033">
    <property type="entry name" value="His_PPase_superfam"/>
</dbReference>
<dbReference type="FunFam" id="3.40.50.1240:FF:000009">
    <property type="entry name" value="serine/threonine-protein phosphatase PGAM5, mitochondrial isoform X1"/>
    <property type="match status" value="1"/>
</dbReference>
<evidence type="ECO:0000256" key="10">
    <source>
        <dbReference type="ARBA" id="ARBA00039765"/>
    </source>
</evidence>
<dbReference type="GO" id="GO:0004722">
    <property type="term" value="F:protein serine/threonine phosphatase activity"/>
    <property type="evidence" value="ECO:0007669"/>
    <property type="project" value="UniProtKB-EC"/>
</dbReference>
<dbReference type="PANTHER" id="PTHR20935">
    <property type="entry name" value="PHOSPHOGLYCERATE MUTASE-RELATED"/>
    <property type="match status" value="1"/>
</dbReference>
<evidence type="ECO:0000256" key="12">
    <source>
        <dbReference type="ARBA" id="ARBA00042520"/>
    </source>
</evidence>
<evidence type="ECO:0000256" key="3">
    <source>
        <dbReference type="ARBA" id="ARBA00013081"/>
    </source>
</evidence>
<evidence type="ECO:0000256" key="2">
    <source>
        <dbReference type="ARBA" id="ARBA00006717"/>
    </source>
</evidence>
<evidence type="ECO:0000256" key="11">
    <source>
        <dbReference type="ARBA" id="ARBA00040722"/>
    </source>
</evidence>
<dbReference type="AlphaFoldDB" id="A0A7R9JIZ7"/>
<feature type="binding site" evidence="15">
    <location>
        <begin position="99"/>
        <end position="106"/>
    </location>
    <ligand>
        <name>substrate</name>
    </ligand>
</feature>
<evidence type="ECO:0000256" key="1">
    <source>
        <dbReference type="ARBA" id="ARBA00004294"/>
    </source>
</evidence>
<dbReference type="EC" id="3.1.3.16" evidence="3"/>
<reference evidence="16" key="1">
    <citation type="submission" date="2020-11" db="EMBL/GenBank/DDBJ databases">
        <authorList>
            <person name="Tran Van P."/>
        </authorList>
    </citation>
    <scope>NUCLEOTIDE SEQUENCE</scope>
</reference>
<accession>A0A7R9JIZ7</accession>